<dbReference type="InterPro" id="IPR021741">
    <property type="entry name" value="DUF3311"/>
</dbReference>
<protein>
    <submittedName>
        <fullName evidence="2">DUF3311 domain-containing protein</fullName>
    </submittedName>
</protein>
<feature type="transmembrane region" description="Helical" evidence="1">
    <location>
        <begin position="47"/>
        <end position="69"/>
    </location>
</feature>
<gene>
    <name evidence="2" type="ORF">RM423_13395</name>
</gene>
<dbReference type="RefSeq" id="WP_311423537.1">
    <property type="nucleotide sequence ID" value="NZ_JAVREH010000017.1"/>
</dbReference>
<sequence length="78" mass="8933">MSDTPRPRLSPGVAVLVGILLAIPVLALLIVPIYARRGPELWGFPFFYWYQMLWVLLSGLFTGSAYLLVDRDRKRVNR</sequence>
<proteinExistence type="predicted"/>
<comment type="caution">
    <text evidence="2">The sequence shown here is derived from an EMBL/GenBank/DDBJ whole genome shotgun (WGS) entry which is preliminary data.</text>
</comment>
<organism evidence="2 3">
    <name type="scientific">Jatrophihabitans lederbergiae</name>
    <dbReference type="NCBI Taxonomy" id="3075547"/>
    <lineage>
        <taxon>Bacteria</taxon>
        <taxon>Bacillati</taxon>
        <taxon>Actinomycetota</taxon>
        <taxon>Actinomycetes</taxon>
        <taxon>Jatrophihabitantales</taxon>
        <taxon>Jatrophihabitantaceae</taxon>
        <taxon>Jatrophihabitans</taxon>
    </lineage>
</organism>
<name>A0ABU2JCA2_9ACTN</name>
<evidence type="ECO:0000313" key="3">
    <source>
        <dbReference type="Proteomes" id="UP001183176"/>
    </source>
</evidence>
<reference evidence="3" key="1">
    <citation type="submission" date="2023-07" db="EMBL/GenBank/DDBJ databases">
        <title>30 novel species of actinomycetes from the DSMZ collection.</title>
        <authorList>
            <person name="Nouioui I."/>
        </authorList>
    </citation>
    <scope>NUCLEOTIDE SEQUENCE [LARGE SCALE GENOMIC DNA]</scope>
    <source>
        <strain evidence="3">DSM 44399</strain>
    </source>
</reference>
<feature type="transmembrane region" description="Helical" evidence="1">
    <location>
        <begin position="12"/>
        <end position="35"/>
    </location>
</feature>
<accession>A0ABU2JCA2</accession>
<evidence type="ECO:0000256" key="1">
    <source>
        <dbReference type="SAM" id="Phobius"/>
    </source>
</evidence>
<evidence type="ECO:0000313" key="2">
    <source>
        <dbReference type="EMBL" id="MDT0262386.1"/>
    </source>
</evidence>
<dbReference type="Pfam" id="PF11755">
    <property type="entry name" value="DUF3311"/>
    <property type="match status" value="1"/>
</dbReference>
<keyword evidence="1" id="KW-1133">Transmembrane helix</keyword>
<keyword evidence="1" id="KW-0812">Transmembrane</keyword>
<dbReference type="EMBL" id="JAVREH010000017">
    <property type="protein sequence ID" value="MDT0262386.1"/>
    <property type="molecule type" value="Genomic_DNA"/>
</dbReference>
<keyword evidence="1" id="KW-0472">Membrane</keyword>
<dbReference type="Proteomes" id="UP001183176">
    <property type="component" value="Unassembled WGS sequence"/>
</dbReference>
<keyword evidence="3" id="KW-1185">Reference proteome</keyword>